<evidence type="ECO:0000256" key="1">
    <source>
        <dbReference type="SAM" id="MobiDB-lite"/>
    </source>
</evidence>
<dbReference type="InterPro" id="IPR024997">
    <property type="entry name" value="DUF3892"/>
</dbReference>
<reference evidence="2 3" key="1">
    <citation type="journal article" date="2012" name="J. Bacteriol.">
        <title>Genome sequence of Thalassospira xiamenensis type strain M-5.</title>
        <authorList>
            <person name="Lai Q."/>
            <person name="Shao Z."/>
        </authorList>
    </citation>
    <scope>NUCLEOTIDE SEQUENCE [LARGE SCALE GENOMIC DNA]</scope>
    <source>
        <strain evidence="2 3">M-5</strain>
    </source>
</reference>
<evidence type="ECO:0000313" key="2">
    <source>
        <dbReference type="EMBL" id="AJD53578.1"/>
    </source>
</evidence>
<sequence>MTKRIADARADEDGDITHVRFEGNTRFTSVERAIPMAERGEIENTHVVHPTDGRKDHLRTNPDGRNYNNLDDMAGDK</sequence>
<proteinExistence type="predicted"/>
<organism evidence="2 3">
    <name type="scientific">Thalassospira xiamenensis M-5 = DSM 17429</name>
    <dbReference type="NCBI Taxonomy" id="1123366"/>
    <lineage>
        <taxon>Bacteria</taxon>
        <taxon>Pseudomonadati</taxon>
        <taxon>Pseudomonadota</taxon>
        <taxon>Alphaproteobacteria</taxon>
        <taxon>Rhodospirillales</taxon>
        <taxon>Thalassospiraceae</taxon>
        <taxon>Thalassospira</taxon>
    </lineage>
</organism>
<feature type="compositionally biased region" description="Basic and acidic residues" evidence="1">
    <location>
        <begin position="48"/>
        <end position="62"/>
    </location>
</feature>
<dbReference type="RefSeq" id="WP_007090255.1">
    <property type="nucleotide sequence ID" value="NZ_CP004388.1"/>
</dbReference>
<dbReference type="Pfam" id="PF13031">
    <property type="entry name" value="DUF3892"/>
    <property type="match status" value="1"/>
</dbReference>
<feature type="region of interest" description="Disordered" evidence="1">
    <location>
        <begin position="48"/>
        <end position="77"/>
    </location>
</feature>
<dbReference type="EMBL" id="CP004388">
    <property type="protein sequence ID" value="AJD53578.1"/>
    <property type="molecule type" value="Genomic_DNA"/>
</dbReference>
<gene>
    <name evidence="2" type="ORF">TH3_17380</name>
</gene>
<protein>
    <recommendedName>
        <fullName evidence="4">DUF3892 domain-containing protein</fullName>
    </recommendedName>
</protein>
<accession>A0AB72UH74</accession>
<name>A0AB72UH74_9PROT</name>
<dbReference type="GeneID" id="31929151"/>
<dbReference type="AlphaFoldDB" id="A0AB72UH74"/>
<dbReference type="KEGG" id="txi:TH3_17380"/>
<dbReference type="Proteomes" id="UP000007127">
    <property type="component" value="Chromosome"/>
</dbReference>
<evidence type="ECO:0000313" key="3">
    <source>
        <dbReference type="Proteomes" id="UP000007127"/>
    </source>
</evidence>
<evidence type="ECO:0008006" key="4">
    <source>
        <dbReference type="Google" id="ProtNLM"/>
    </source>
</evidence>